<dbReference type="InParanoid" id="A0A7N2MHU9"/>
<dbReference type="AlphaFoldDB" id="A0A7N2MHU9"/>
<sequence>MNGNFGLSGDFHGRFRPVSADSGLFRPYRPYRSPADIGRYGPIRPDFGRVGPSRDPPRGATRDGRAVCGVPPASPRPAASDAGTPAWEPRPCILGDSALNSPLEDDKKPYLCAMAKGTK</sequence>
<name>A0A7N2MHU9_QUELO</name>
<reference evidence="2" key="2">
    <citation type="submission" date="2021-01" db="UniProtKB">
        <authorList>
            <consortium name="EnsemblPlants"/>
        </authorList>
    </citation>
    <scope>IDENTIFICATION</scope>
</reference>
<protein>
    <submittedName>
        <fullName evidence="2">Uncharacterized protein</fullName>
    </submittedName>
</protein>
<keyword evidence="3" id="KW-1185">Reference proteome</keyword>
<dbReference type="Proteomes" id="UP000594261">
    <property type="component" value="Chromosome 9"/>
</dbReference>
<dbReference type="Gramene" id="QL09p014695:mrna">
    <property type="protein sequence ID" value="QL09p014695:mrna"/>
    <property type="gene ID" value="QL09p014695"/>
</dbReference>
<evidence type="ECO:0000313" key="2">
    <source>
        <dbReference type="EnsemblPlants" id="QL09p014695:mrna"/>
    </source>
</evidence>
<reference evidence="2 3" key="1">
    <citation type="journal article" date="2016" name="G3 (Bethesda)">
        <title>First Draft Assembly and Annotation of the Genome of a California Endemic Oak Quercus lobata Nee (Fagaceae).</title>
        <authorList>
            <person name="Sork V.L."/>
            <person name="Fitz-Gibbon S.T."/>
            <person name="Puiu D."/>
            <person name="Crepeau M."/>
            <person name="Gugger P.F."/>
            <person name="Sherman R."/>
            <person name="Stevens K."/>
            <person name="Langley C.H."/>
            <person name="Pellegrini M."/>
            <person name="Salzberg S.L."/>
        </authorList>
    </citation>
    <scope>NUCLEOTIDE SEQUENCE [LARGE SCALE GENOMIC DNA]</scope>
    <source>
        <strain evidence="2 3">cv. SW786</strain>
    </source>
</reference>
<dbReference type="EMBL" id="LRBV02000009">
    <property type="status" value="NOT_ANNOTATED_CDS"/>
    <property type="molecule type" value="Genomic_DNA"/>
</dbReference>
<feature type="compositionally biased region" description="Basic and acidic residues" evidence="1">
    <location>
        <begin position="55"/>
        <end position="65"/>
    </location>
</feature>
<proteinExistence type="predicted"/>
<evidence type="ECO:0000256" key="1">
    <source>
        <dbReference type="SAM" id="MobiDB-lite"/>
    </source>
</evidence>
<organism evidence="2 3">
    <name type="scientific">Quercus lobata</name>
    <name type="common">Valley oak</name>
    <dbReference type="NCBI Taxonomy" id="97700"/>
    <lineage>
        <taxon>Eukaryota</taxon>
        <taxon>Viridiplantae</taxon>
        <taxon>Streptophyta</taxon>
        <taxon>Embryophyta</taxon>
        <taxon>Tracheophyta</taxon>
        <taxon>Spermatophyta</taxon>
        <taxon>Magnoliopsida</taxon>
        <taxon>eudicotyledons</taxon>
        <taxon>Gunneridae</taxon>
        <taxon>Pentapetalae</taxon>
        <taxon>rosids</taxon>
        <taxon>fabids</taxon>
        <taxon>Fagales</taxon>
        <taxon>Fagaceae</taxon>
        <taxon>Quercus</taxon>
    </lineage>
</organism>
<evidence type="ECO:0000313" key="3">
    <source>
        <dbReference type="Proteomes" id="UP000594261"/>
    </source>
</evidence>
<accession>A0A7N2MHU9</accession>
<dbReference type="EnsemblPlants" id="QL09p014695:mrna">
    <property type="protein sequence ID" value="QL09p014695:mrna"/>
    <property type="gene ID" value="QL09p014695"/>
</dbReference>
<feature type="region of interest" description="Disordered" evidence="1">
    <location>
        <begin position="35"/>
        <end position="87"/>
    </location>
</feature>